<evidence type="ECO:0008006" key="6">
    <source>
        <dbReference type="Google" id="ProtNLM"/>
    </source>
</evidence>
<sequence>MVWSAYHTANTSTLLMNDFSFFLFCFNFNEVLKTFSASFLLSILFQSSVELLRAFSNNFLSAEGNVVSRLSRIGCILTWVQKPAEELDHPLRCLATDLRSGLALARTLEVLMNSFCVAVQLRLPAKNRACRIHNVESVLALLGSQAKDGSGMCNFWIYFHLMLHSF</sequence>
<dbReference type="InterPro" id="IPR036872">
    <property type="entry name" value="CH_dom_sf"/>
</dbReference>
<dbReference type="GO" id="GO:0051295">
    <property type="term" value="P:establishment of meiotic spindle localization"/>
    <property type="evidence" value="ECO:0007669"/>
    <property type="project" value="TreeGrafter"/>
</dbReference>
<name>A0A8C4WUI9_EPTBU</name>
<keyword evidence="3" id="KW-0112">Calmodulin-binding</keyword>
<protein>
    <recommendedName>
        <fullName evidence="6">Calponin-homology (CH) domain-containing protein</fullName>
    </recommendedName>
</protein>
<comment type="subcellular location">
    <subcellularLocation>
        <location evidence="1">Cytoplasm</location>
    </subcellularLocation>
</comment>
<evidence type="ECO:0000313" key="4">
    <source>
        <dbReference type="Ensembl" id="ENSEBUP00000011777.1"/>
    </source>
</evidence>
<dbReference type="GO" id="GO:0000922">
    <property type="term" value="C:spindle pole"/>
    <property type="evidence" value="ECO:0007669"/>
    <property type="project" value="TreeGrafter"/>
</dbReference>
<dbReference type="Gene3D" id="1.10.418.10">
    <property type="entry name" value="Calponin-like domain"/>
    <property type="match status" value="1"/>
</dbReference>
<dbReference type="PANTHER" id="PTHR22706">
    <property type="entry name" value="ASSEMBLY FACTOR FOR SPINDLE MICROTUBULES"/>
    <property type="match status" value="1"/>
</dbReference>
<keyword evidence="5" id="KW-1185">Reference proteome</keyword>
<dbReference type="InterPro" id="IPR051185">
    <property type="entry name" value="ASPM"/>
</dbReference>
<keyword evidence="2" id="KW-0963">Cytoplasm</keyword>
<dbReference type="SUPFAM" id="SSF47576">
    <property type="entry name" value="Calponin-homology domain, CH-domain"/>
    <property type="match status" value="1"/>
</dbReference>
<dbReference type="GO" id="GO:0000278">
    <property type="term" value="P:mitotic cell cycle"/>
    <property type="evidence" value="ECO:0007669"/>
    <property type="project" value="TreeGrafter"/>
</dbReference>
<proteinExistence type="predicted"/>
<organism evidence="4 5">
    <name type="scientific">Eptatretus burgeri</name>
    <name type="common">Inshore hagfish</name>
    <dbReference type="NCBI Taxonomy" id="7764"/>
    <lineage>
        <taxon>Eukaryota</taxon>
        <taxon>Metazoa</taxon>
        <taxon>Chordata</taxon>
        <taxon>Craniata</taxon>
        <taxon>Vertebrata</taxon>
        <taxon>Cyclostomata</taxon>
        <taxon>Myxini</taxon>
        <taxon>Myxiniformes</taxon>
        <taxon>Myxinidae</taxon>
        <taxon>Eptatretinae</taxon>
        <taxon>Eptatretus</taxon>
    </lineage>
</organism>
<evidence type="ECO:0000313" key="5">
    <source>
        <dbReference type="Proteomes" id="UP000694388"/>
    </source>
</evidence>
<accession>A0A8C4WUI9</accession>
<dbReference type="Proteomes" id="UP000694388">
    <property type="component" value="Unplaced"/>
</dbReference>
<dbReference type="Ensembl" id="ENSEBUT00000012352.1">
    <property type="protein sequence ID" value="ENSEBUP00000011777.1"/>
    <property type="gene ID" value="ENSEBUG00000007538.1"/>
</dbReference>
<dbReference type="PANTHER" id="PTHR22706:SF1">
    <property type="entry name" value="ASSEMBLY FACTOR FOR SPINDLE MICROTUBULES"/>
    <property type="match status" value="1"/>
</dbReference>
<evidence type="ECO:0000256" key="2">
    <source>
        <dbReference type="ARBA" id="ARBA00022490"/>
    </source>
</evidence>
<dbReference type="AlphaFoldDB" id="A0A8C4WUI9"/>
<reference evidence="4" key="2">
    <citation type="submission" date="2025-09" db="UniProtKB">
        <authorList>
            <consortium name="Ensembl"/>
        </authorList>
    </citation>
    <scope>IDENTIFICATION</scope>
</reference>
<dbReference type="GO" id="GO:0007051">
    <property type="term" value="P:spindle organization"/>
    <property type="evidence" value="ECO:0007669"/>
    <property type="project" value="TreeGrafter"/>
</dbReference>
<dbReference type="GO" id="GO:0005516">
    <property type="term" value="F:calmodulin binding"/>
    <property type="evidence" value="ECO:0007669"/>
    <property type="project" value="UniProtKB-KW"/>
</dbReference>
<reference evidence="4" key="1">
    <citation type="submission" date="2025-08" db="UniProtKB">
        <authorList>
            <consortium name="Ensembl"/>
        </authorList>
    </citation>
    <scope>IDENTIFICATION</scope>
</reference>
<evidence type="ECO:0000256" key="3">
    <source>
        <dbReference type="ARBA" id="ARBA00022860"/>
    </source>
</evidence>
<dbReference type="GO" id="GO:0005737">
    <property type="term" value="C:cytoplasm"/>
    <property type="evidence" value="ECO:0007669"/>
    <property type="project" value="UniProtKB-SubCell"/>
</dbReference>
<evidence type="ECO:0000256" key="1">
    <source>
        <dbReference type="ARBA" id="ARBA00004496"/>
    </source>
</evidence>